<reference evidence="1" key="2">
    <citation type="submission" date="2020-06" db="EMBL/GenBank/DDBJ databases">
        <title>Helianthus annuus Genome sequencing and assembly Release 2.</title>
        <authorList>
            <person name="Gouzy J."/>
            <person name="Langlade N."/>
            <person name="Munos S."/>
        </authorList>
    </citation>
    <scope>NUCLEOTIDE SEQUENCE</scope>
    <source>
        <tissue evidence="1">Leaves</tissue>
    </source>
</reference>
<protein>
    <submittedName>
        <fullName evidence="1">Uncharacterized protein</fullName>
    </submittedName>
</protein>
<gene>
    <name evidence="1" type="ORF">HanXRQr2_Chr16g0768301</name>
</gene>
<keyword evidence="2" id="KW-1185">Reference proteome</keyword>
<accession>A0A9K3DVY5</accession>
<evidence type="ECO:0000313" key="1">
    <source>
        <dbReference type="EMBL" id="KAF5761719.1"/>
    </source>
</evidence>
<sequence>MIVASECPSCGLGRLQMIARKGFRLHLTFPTCGELTSIPLINRMLSV</sequence>
<organism evidence="1 2">
    <name type="scientific">Helianthus annuus</name>
    <name type="common">Common sunflower</name>
    <dbReference type="NCBI Taxonomy" id="4232"/>
    <lineage>
        <taxon>Eukaryota</taxon>
        <taxon>Viridiplantae</taxon>
        <taxon>Streptophyta</taxon>
        <taxon>Embryophyta</taxon>
        <taxon>Tracheophyta</taxon>
        <taxon>Spermatophyta</taxon>
        <taxon>Magnoliopsida</taxon>
        <taxon>eudicotyledons</taxon>
        <taxon>Gunneridae</taxon>
        <taxon>Pentapetalae</taxon>
        <taxon>asterids</taxon>
        <taxon>campanulids</taxon>
        <taxon>Asterales</taxon>
        <taxon>Asteraceae</taxon>
        <taxon>Asteroideae</taxon>
        <taxon>Heliantheae alliance</taxon>
        <taxon>Heliantheae</taxon>
        <taxon>Helianthus</taxon>
    </lineage>
</organism>
<comment type="caution">
    <text evidence="1">The sequence shown here is derived from an EMBL/GenBank/DDBJ whole genome shotgun (WGS) entry which is preliminary data.</text>
</comment>
<evidence type="ECO:0000313" key="2">
    <source>
        <dbReference type="Proteomes" id="UP000215914"/>
    </source>
</evidence>
<proteinExistence type="predicted"/>
<dbReference type="Proteomes" id="UP000215914">
    <property type="component" value="Unassembled WGS sequence"/>
</dbReference>
<name>A0A9K3DVY5_HELAN</name>
<reference evidence="1" key="1">
    <citation type="journal article" date="2017" name="Nature">
        <title>The sunflower genome provides insights into oil metabolism, flowering and Asterid evolution.</title>
        <authorList>
            <person name="Badouin H."/>
            <person name="Gouzy J."/>
            <person name="Grassa C.J."/>
            <person name="Murat F."/>
            <person name="Staton S.E."/>
            <person name="Cottret L."/>
            <person name="Lelandais-Briere C."/>
            <person name="Owens G.L."/>
            <person name="Carrere S."/>
            <person name="Mayjonade B."/>
            <person name="Legrand L."/>
            <person name="Gill N."/>
            <person name="Kane N.C."/>
            <person name="Bowers J.E."/>
            <person name="Hubner S."/>
            <person name="Bellec A."/>
            <person name="Berard A."/>
            <person name="Berges H."/>
            <person name="Blanchet N."/>
            <person name="Boniface M.C."/>
            <person name="Brunel D."/>
            <person name="Catrice O."/>
            <person name="Chaidir N."/>
            <person name="Claudel C."/>
            <person name="Donnadieu C."/>
            <person name="Faraut T."/>
            <person name="Fievet G."/>
            <person name="Helmstetter N."/>
            <person name="King M."/>
            <person name="Knapp S.J."/>
            <person name="Lai Z."/>
            <person name="Le Paslier M.C."/>
            <person name="Lippi Y."/>
            <person name="Lorenzon L."/>
            <person name="Mandel J.R."/>
            <person name="Marage G."/>
            <person name="Marchand G."/>
            <person name="Marquand E."/>
            <person name="Bret-Mestries E."/>
            <person name="Morien E."/>
            <person name="Nambeesan S."/>
            <person name="Nguyen T."/>
            <person name="Pegot-Espagnet P."/>
            <person name="Pouilly N."/>
            <person name="Raftis F."/>
            <person name="Sallet E."/>
            <person name="Schiex T."/>
            <person name="Thomas J."/>
            <person name="Vandecasteele C."/>
            <person name="Vares D."/>
            <person name="Vear F."/>
            <person name="Vautrin S."/>
            <person name="Crespi M."/>
            <person name="Mangin B."/>
            <person name="Burke J.M."/>
            <person name="Salse J."/>
            <person name="Munos S."/>
            <person name="Vincourt P."/>
            <person name="Rieseberg L.H."/>
            <person name="Langlade N.B."/>
        </authorList>
    </citation>
    <scope>NUCLEOTIDE SEQUENCE</scope>
    <source>
        <tissue evidence="1">Leaves</tissue>
    </source>
</reference>
<dbReference type="EMBL" id="MNCJ02000331">
    <property type="protein sequence ID" value="KAF5761719.1"/>
    <property type="molecule type" value="Genomic_DNA"/>
</dbReference>
<dbReference type="AlphaFoldDB" id="A0A9K3DVY5"/>
<dbReference type="Gramene" id="mRNA:HanXRQr2_Chr16g0768301">
    <property type="protein sequence ID" value="mRNA:HanXRQr2_Chr16g0768301"/>
    <property type="gene ID" value="HanXRQr2_Chr16g0768301"/>
</dbReference>